<dbReference type="CDD" id="cd11328">
    <property type="entry name" value="AmyAc_maltase"/>
    <property type="match status" value="1"/>
</dbReference>
<dbReference type="AlphaFoldDB" id="A0A4S2L381"/>
<dbReference type="EC" id="3.2.1.20" evidence="3"/>
<dbReference type="InterPro" id="IPR017853">
    <property type="entry name" value="GH"/>
</dbReference>
<sequence length="567" mass="65015">MSWTTHLCAFLVFASGSFATIHNKSWWNNTVFYQVYPRSLFDTNADGIGDLRGITSKLDYIASTGINAIWLSPIYSSPMIDFGYDISDFKAIDPTFGTLEDFKALVAVAKSLGLKVVLDLVPNHTSDKHIWFQKALEGHPIYKNFYVWAYGKNRDGITPPNNWISVFSDSAWTYVESQKQWYLHQFEYRQPDLNYRNPLVKIEMIKVLKFWLDLGIDGYRVDSAPFMYEDLLLRDEPRTYVNGTTPRDYTYLNHIYTTDLIETYQLFGGWRKFLDFYAFIHNQDQKLLVMEAYTNFEHTMQYYDYNVLPFNFMFITNLNSKSSAQDFKREIDSWMNSMPSGKIANWVLGNHDNPRVASRYPDRSDQMTMLSMILPGLAVTYNGDEIGMVDKRDISWEDTKDPQACNAGQAQYNSVSRDPERTPFQWDATKNAGFSTANSTWLPVNQNYKQLNLAKQMKAKESHYKIYKTLALLHRTEPAVTEGSYKSITTNNDTVLGVIRNNGCRVVVLLINFNDDKSQVVDLSQEGLPSKLLVKVANLGSKVKTGKLVDVNKLPLPAKAAIVYTSV</sequence>
<keyword evidence="5" id="KW-0378">Hydrolase</keyword>
<evidence type="ECO:0000256" key="1">
    <source>
        <dbReference type="ARBA" id="ARBA00001657"/>
    </source>
</evidence>
<keyword evidence="6" id="KW-0732">Signal</keyword>
<dbReference type="PANTHER" id="PTHR10357">
    <property type="entry name" value="ALPHA-AMYLASE FAMILY MEMBER"/>
    <property type="match status" value="1"/>
</dbReference>
<evidence type="ECO:0000313" key="9">
    <source>
        <dbReference type="Proteomes" id="UP000310200"/>
    </source>
</evidence>
<dbReference type="Proteomes" id="UP000310200">
    <property type="component" value="Unassembled WGS sequence"/>
</dbReference>
<comment type="caution">
    <text evidence="8">The sequence shown here is derived from an EMBL/GenBank/DDBJ whole genome shotgun (WGS) entry which is preliminary data.</text>
</comment>
<feature type="signal peptide" evidence="6">
    <location>
        <begin position="1"/>
        <end position="19"/>
    </location>
</feature>
<proteinExistence type="inferred from homology"/>
<feature type="chain" id="PRO_5020699469" description="alpha-glucosidase" evidence="6">
    <location>
        <begin position="20"/>
        <end position="567"/>
    </location>
</feature>
<evidence type="ECO:0000256" key="4">
    <source>
        <dbReference type="ARBA" id="ARBA00023180"/>
    </source>
</evidence>
<evidence type="ECO:0000313" key="8">
    <source>
        <dbReference type="EMBL" id="TGZ57061.1"/>
    </source>
</evidence>
<dbReference type="SUPFAM" id="SSF51445">
    <property type="entry name" value="(Trans)glycosidases"/>
    <property type="match status" value="1"/>
</dbReference>
<dbReference type="InterPro" id="IPR006047">
    <property type="entry name" value="GH13_cat_dom"/>
</dbReference>
<feature type="domain" description="Glycosyl hydrolase family 13 catalytic" evidence="7">
    <location>
        <begin position="34"/>
        <end position="421"/>
    </location>
</feature>
<evidence type="ECO:0000256" key="6">
    <source>
        <dbReference type="SAM" id="SignalP"/>
    </source>
</evidence>
<keyword evidence="4" id="KW-0325">Glycoprotein</keyword>
<dbReference type="SMART" id="SM00642">
    <property type="entry name" value="Aamy"/>
    <property type="match status" value="1"/>
</dbReference>
<protein>
    <recommendedName>
        <fullName evidence="3">alpha-glucosidase</fullName>
        <ecNumber evidence="3">3.2.1.20</ecNumber>
    </recommendedName>
</protein>
<evidence type="ECO:0000256" key="5">
    <source>
        <dbReference type="ARBA" id="ARBA00023295"/>
    </source>
</evidence>
<dbReference type="GO" id="GO:0004558">
    <property type="term" value="F:alpha-1,4-glucosidase activity"/>
    <property type="evidence" value="ECO:0007669"/>
    <property type="project" value="UniProtKB-EC"/>
</dbReference>
<evidence type="ECO:0000256" key="3">
    <source>
        <dbReference type="ARBA" id="ARBA00012741"/>
    </source>
</evidence>
<reference evidence="8 9" key="1">
    <citation type="journal article" date="2019" name="Philos. Trans. R. Soc. Lond., B, Biol. Sci.">
        <title>Ant behaviour and brain gene expression of defending hosts depend on the ecological success of the intruding social parasite.</title>
        <authorList>
            <person name="Kaur R."/>
            <person name="Stoldt M."/>
            <person name="Jongepier E."/>
            <person name="Feldmeyer B."/>
            <person name="Menzel F."/>
            <person name="Bornberg-Bauer E."/>
            <person name="Foitzik S."/>
        </authorList>
    </citation>
    <scope>NUCLEOTIDE SEQUENCE [LARGE SCALE GENOMIC DNA]</scope>
    <source>
        <tissue evidence="8">Whole body</tissue>
    </source>
</reference>
<keyword evidence="9" id="KW-1185">Reference proteome</keyword>
<dbReference type="FunFam" id="3.90.400.10:FF:000001">
    <property type="entry name" value="Maltase A3, isoform A"/>
    <property type="match status" value="1"/>
</dbReference>
<dbReference type="Gene3D" id="3.20.20.80">
    <property type="entry name" value="Glycosidases"/>
    <property type="match status" value="1"/>
</dbReference>
<evidence type="ECO:0000256" key="2">
    <source>
        <dbReference type="ARBA" id="ARBA00008061"/>
    </source>
</evidence>
<gene>
    <name evidence="8" type="ORF">DBV15_12280</name>
</gene>
<accession>A0A4S2L381</accession>
<evidence type="ECO:0000259" key="7">
    <source>
        <dbReference type="SMART" id="SM00642"/>
    </source>
</evidence>
<dbReference type="STRING" id="300112.A0A4S2L381"/>
<comment type="catalytic activity">
    <reaction evidence="1">
        <text>Hydrolysis of terminal, non-reducing (1-&gt;4)-linked alpha-D-glucose residues with release of alpha-D-glucose.</text>
        <dbReference type="EC" id="3.2.1.20"/>
    </reaction>
</comment>
<dbReference type="InterPro" id="IPR045857">
    <property type="entry name" value="O16G_dom_2"/>
</dbReference>
<dbReference type="Pfam" id="PF00128">
    <property type="entry name" value="Alpha-amylase"/>
    <property type="match status" value="1"/>
</dbReference>
<comment type="similarity">
    <text evidence="2">Belongs to the glycosyl hydrolase 13 family.</text>
</comment>
<dbReference type="PANTHER" id="PTHR10357:SF179">
    <property type="entry name" value="NEUTRAL AND BASIC AMINO ACID TRANSPORT PROTEIN RBAT"/>
    <property type="match status" value="1"/>
</dbReference>
<dbReference type="GO" id="GO:0005975">
    <property type="term" value="P:carbohydrate metabolic process"/>
    <property type="evidence" value="ECO:0007669"/>
    <property type="project" value="InterPro"/>
</dbReference>
<dbReference type="EMBL" id="QBLH01000223">
    <property type="protein sequence ID" value="TGZ57061.1"/>
    <property type="molecule type" value="Genomic_DNA"/>
</dbReference>
<organism evidence="8 9">
    <name type="scientific">Temnothorax longispinosus</name>
    <dbReference type="NCBI Taxonomy" id="300112"/>
    <lineage>
        <taxon>Eukaryota</taxon>
        <taxon>Metazoa</taxon>
        <taxon>Ecdysozoa</taxon>
        <taxon>Arthropoda</taxon>
        <taxon>Hexapoda</taxon>
        <taxon>Insecta</taxon>
        <taxon>Pterygota</taxon>
        <taxon>Neoptera</taxon>
        <taxon>Endopterygota</taxon>
        <taxon>Hymenoptera</taxon>
        <taxon>Apocrita</taxon>
        <taxon>Aculeata</taxon>
        <taxon>Formicoidea</taxon>
        <taxon>Formicidae</taxon>
        <taxon>Myrmicinae</taxon>
        <taxon>Temnothorax</taxon>
    </lineage>
</organism>
<dbReference type="Gene3D" id="3.90.400.10">
    <property type="entry name" value="Oligo-1,6-glucosidase, Domain 2"/>
    <property type="match status" value="1"/>
</dbReference>
<name>A0A4S2L381_9HYME</name>
<keyword evidence="5" id="KW-0326">Glycosidase</keyword>